<keyword evidence="3" id="KW-1185">Reference proteome</keyword>
<name>A0AAV7W6T8_PLEWA</name>
<accession>A0AAV7W6T8</accession>
<dbReference type="AlphaFoldDB" id="A0AAV7W6T8"/>
<feature type="region of interest" description="Disordered" evidence="1">
    <location>
        <begin position="31"/>
        <end position="94"/>
    </location>
</feature>
<feature type="compositionally biased region" description="Polar residues" evidence="1">
    <location>
        <begin position="70"/>
        <end position="94"/>
    </location>
</feature>
<evidence type="ECO:0000256" key="1">
    <source>
        <dbReference type="SAM" id="MobiDB-lite"/>
    </source>
</evidence>
<evidence type="ECO:0000313" key="2">
    <source>
        <dbReference type="EMBL" id="KAJ1209689.1"/>
    </source>
</evidence>
<organism evidence="2 3">
    <name type="scientific">Pleurodeles waltl</name>
    <name type="common">Iberian ribbed newt</name>
    <dbReference type="NCBI Taxonomy" id="8319"/>
    <lineage>
        <taxon>Eukaryota</taxon>
        <taxon>Metazoa</taxon>
        <taxon>Chordata</taxon>
        <taxon>Craniata</taxon>
        <taxon>Vertebrata</taxon>
        <taxon>Euteleostomi</taxon>
        <taxon>Amphibia</taxon>
        <taxon>Batrachia</taxon>
        <taxon>Caudata</taxon>
        <taxon>Salamandroidea</taxon>
        <taxon>Salamandridae</taxon>
        <taxon>Pleurodelinae</taxon>
        <taxon>Pleurodeles</taxon>
    </lineage>
</organism>
<feature type="compositionally biased region" description="Polar residues" evidence="1">
    <location>
        <begin position="37"/>
        <end position="47"/>
    </location>
</feature>
<protein>
    <submittedName>
        <fullName evidence="2">Uncharacterized protein</fullName>
    </submittedName>
</protein>
<feature type="region of interest" description="Disordered" evidence="1">
    <location>
        <begin position="1"/>
        <end position="20"/>
    </location>
</feature>
<comment type="caution">
    <text evidence="2">The sequence shown here is derived from an EMBL/GenBank/DDBJ whole genome shotgun (WGS) entry which is preliminary data.</text>
</comment>
<reference evidence="2" key="1">
    <citation type="journal article" date="2022" name="bioRxiv">
        <title>Sequencing and chromosome-scale assembly of the giantPleurodeles waltlgenome.</title>
        <authorList>
            <person name="Brown T."/>
            <person name="Elewa A."/>
            <person name="Iarovenko S."/>
            <person name="Subramanian E."/>
            <person name="Araus A.J."/>
            <person name="Petzold A."/>
            <person name="Susuki M."/>
            <person name="Suzuki K.-i.T."/>
            <person name="Hayashi T."/>
            <person name="Toyoda A."/>
            <person name="Oliveira C."/>
            <person name="Osipova E."/>
            <person name="Leigh N.D."/>
            <person name="Simon A."/>
            <person name="Yun M.H."/>
        </authorList>
    </citation>
    <scope>NUCLEOTIDE SEQUENCE</scope>
    <source>
        <strain evidence="2">20211129_DDA</strain>
        <tissue evidence="2">Liver</tissue>
    </source>
</reference>
<gene>
    <name evidence="2" type="ORF">NDU88_005062</name>
</gene>
<evidence type="ECO:0000313" key="3">
    <source>
        <dbReference type="Proteomes" id="UP001066276"/>
    </source>
</evidence>
<dbReference type="EMBL" id="JANPWB010000002">
    <property type="protein sequence ID" value="KAJ1209689.1"/>
    <property type="molecule type" value="Genomic_DNA"/>
</dbReference>
<proteinExistence type="predicted"/>
<dbReference type="Proteomes" id="UP001066276">
    <property type="component" value="Chromosome 1_2"/>
</dbReference>
<feature type="compositionally biased region" description="Basic and acidic residues" evidence="1">
    <location>
        <begin position="56"/>
        <end position="68"/>
    </location>
</feature>
<sequence>MLLPPKEGQSPPSSERPHAFTLARLSQSLFADHDYSAQPSSSAQTITDAPIEDVSDDSRSPDSDDDFIHSQMQRRCSADNQPVTINGELSNPMSALSFDPDAIRQTRSSDWTLLPSFVDYA</sequence>